<evidence type="ECO:0000256" key="1">
    <source>
        <dbReference type="ARBA" id="ARBA00004417"/>
    </source>
</evidence>
<evidence type="ECO:0000256" key="4">
    <source>
        <dbReference type="ARBA" id="ARBA00022475"/>
    </source>
</evidence>
<comment type="caution">
    <text evidence="9">The sequence shown here is derived from an EMBL/GenBank/DDBJ whole genome shotgun (WGS) entry which is preliminary data.</text>
</comment>
<dbReference type="NCBIfam" id="TIGR01727">
    <property type="entry name" value="oligo_HPY"/>
    <property type="match status" value="1"/>
</dbReference>
<dbReference type="InterPro" id="IPR003593">
    <property type="entry name" value="AAA+_ATPase"/>
</dbReference>
<proteinExistence type="inferred from homology"/>
<gene>
    <name evidence="9" type="ORF">C0197_01660</name>
</gene>
<dbReference type="InterPro" id="IPR027417">
    <property type="entry name" value="P-loop_NTPase"/>
</dbReference>
<comment type="subcellular location">
    <subcellularLocation>
        <location evidence="1">Cell inner membrane</location>
        <topology evidence="1">Peripheral membrane protein</topology>
    </subcellularLocation>
</comment>
<keyword evidence="7" id="KW-0472">Membrane</keyword>
<dbReference type="PANTHER" id="PTHR43297:SF2">
    <property type="entry name" value="DIPEPTIDE TRANSPORT ATP-BINDING PROTEIN DPPD"/>
    <property type="match status" value="1"/>
</dbReference>
<name>A0A2N7PKR3_9BACT</name>
<evidence type="ECO:0000256" key="7">
    <source>
        <dbReference type="ARBA" id="ARBA00023136"/>
    </source>
</evidence>
<keyword evidence="3" id="KW-0813">Transport</keyword>
<dbReference type="Proteomes" id="UP000235731">
    <property type="component" value="Unassembled WGS sequence"/>
</dbReference>
<dbReference type="GO" id="GO:0005524">
    <property type="term" value="F:ATP binding"/>
    <property type="evidence" value="ECO:0007669"/>
    <property type="project" value="UniProtKB-KW"/>
</dbReference>
<accession>A0A2N7PKR3</accession>
<dbReference type="FunFam" id="3.40.50.300:FF:000016">
    <property type="entry name" value="Oligopeptide ABC transporter ATP-binding component"/>
    <property type="match status" value="1"/>
</dbReference>
<dbReference type="Gene3D" id="3.40.50.300">
    <property type="entry name" value="P-loop containing nucleotide triphosphate hydrolases"/>
    <property type="match status" value="1"/>
</dbReference>
<dbReference type="GO" id="GO:0016887">
    <property type="term" value="F:ATP hydrolysis activity"/>
    <property type="evidence" value="ECO:0007669"/>
    <property type="project" value="InterPro"/>
</dbReference>
<dbReference type="Pfam" id="PF00005">
    <property type="entry name" value="ABC_tran"/>
    <property type="match status" value="1"/>
</dbReference>
<dbReference type="GO" id="GO:0015833">
    <property type="term" value="P:peptide transport"/>
    <property type="evidence" value="ECO:0007669"/>
    <property type="project" value="InterPro"/>
</dbReference>
<evidence type="ECO:0000313" key="10">
    <source>
        <dbReference type="Proteomes" id="UP000235731"/>
    </source>
</evidence>
<dbReference type="CDD" id="cd03257">
    <property type="entry name" value="ABC_NikE_OppD_transporters"/>
    <property type="match status" value="1"/>
</dbReference>
<feature type="domain" description="ABC transporter" evidence="8">
    <location>
        <begin position="4"/>
        <end position="252"/>
    </location>
</feature>
<reference evidence="9 10" key="1">
    <citation type="submission" date="2018-01" db="EMBL/GenBank/DDBJ databases">
        <title>Metagenomic assembled genomes from two thermal pools in the Uzon Caldera, Kamchatka, Russia.</title>
        <authorList>
            <person name="Wilkins L."/>
            <person name="Ettinger C."/>
        </authorList>
    </citation>
    <scope>NUCLEOTIDE SEQUENCE [LARGE SCALE GENOMIC DNA]</scope>
    <source>
        <strain evidence="9">ZAV-15</strain>
    </source>
</reference>
<evidence type="ECO:0000256" key="5">
    <source>
        <dbReference type="ARBA" id="ARBA00022741"/>
    </source>
</evidence>
<evidence type="ECO:0000259" key="8">
    <source>
        <dbReference type="PROSITE" id="PS50893"/>
    </source>
</evidence>
<dbReference type="InterPro" id="IPR003439">
    <property type="entry name" value="ABC_transporter-like_ATP-bd"/>
</dbReference>
<dbReference type="EMBL" id="PNIE01000025">
    <property type="protein sequence ID" value="PMP63899.1"/>
    <property type="molecule type" value="Genomic_DNA"/>
</dbReference>
<dbReference type="AlphaFoldDB" id="A0A2N7PKR3"/>
<evidence type="ECO:0000256" key="3">
    <source>
        <dbReference type="ARBA" id="ARBA00022448"/>
    </source>
</evidence>
<dbReference type="InterPro" id="IPR013563">
    <property type="entry name" value="Oligopep_ABC_C"/>
</dbReference>
<dbReference type="SMART" id="SM00382">
    <property type="entry name" value="AAA"/>
    <property type="match status" value="1"/>
</dbReference>
<keyword evidence="4" id="KW-1003">Cell membrane</keyword>
<dbReference type="GO" id="GO:0005886">
    <property type="term" value="C:plasma membrane"/>
    <property type="evidence" value="ECO:0007669"/>
    <property type="project" value="UniProtKB-SubCell"/>
</dbReference>
<evidence type="ECO:0000313" key="9">
    <source>
        <dbReference type="EMBL" id="PMP63899.1"/>
    </source>
</evidence>
<comment type="similarity">
    <text evidence="2">Belongs to the ABC transporter superfamily.</text>
</comment>
<keyword evidence="6 9" id="KW-0067">ATP-binding</keyword>
<evidence type="ECO:0000256" key="6">
    <source>
        <dbReference type="ARBA" id="ARBA00022840"/>
    </source>
</evidence>
<sequence length="312" mass="35698">MALLKIKDLTVGIKQTGEKILKGISFSLNPSEILGILGESGSGKSLTALSILKLLPPGLSYFKGQVLFEEKNLLELEEREVNKIRGKKISIIFQDPLSSLNPVLTIEEQMEEIFQYHLGIKGKKAKDLMIRTLKEVGIPDPEFRLRNYPHELSGGLRQRVMIAMAIACSPKILIADEPTTALDLTIQMQVLELLKSLNQEKGLSIIFITHDLGILRWFAHRILVFYKGQILEIAPTEKLFKNPLHPYTKLLFNSYPGREELEDLNLWTQERLDQSLCPFYTKCAMACKESLEREPKLREVEPFHFVRCFLYE</sequence>
<dbReference type="PANTHER" id="PTHR43297">
    <property type="entry name" value="OLIGOPEPTIDE TRANSPORT ATP-BINDING PROTEIN APPD"/>
    <property type="match status" value="1"/>
</dbReference>
<dbReference type="PROSITE" id="PS50893">
    <property type="entry name" value="ABC_TRANSPORTER_2"/>
    <property type="match status" value="1"/>
</dbReference>
<keyword evidence="5" id="KW-0547">Nucleotide-binding</keyword>
<organism evidence="9 10">
    <name type="scientific">Caldimicrobium thiodismutans</name>
    <dbReference type="NCBI Taxonomy" id="1653476"/>
    <lineage>
        <taxon>Bacteria</taxon>
        <taxon>Pseudomonadati</taxon>
        <taxon>Thermodesulfobacteriota</taxon>
        <taxon>Thermodesulfobacteria</taxon>
        <taxon>Thermodesulfobacteriales</taxon>
        <taxon>Thermodesulfobacteriaceae</taxon>
        <taxon>Caldimicrobium</taxon>
    </lineage>
</organism>
<protein>
    <submittedName>
        <fullName evidence="9">Peptide ABC transporter ATP-binding protein</fullName>
    </submittedName>
</protein>
<dbReference type="Pfam" id="PF08352">
    <property type="entry name" value="oligo_HPY"/>
    <property type="match status" value="1"/>
</dbReference>
<dbReference type="SUPFAM" id="SSF52540">
    <property type="entry name" value="P-loop containing nucleoside triphosphate hydrolases"/>
    <property type="match status" value="1"/>
</dbReference>
<evidence type="ECO:0000256" key="2">
    <source>
        <dbReference type="ARBA" id="ARBA00005417"/>
    </source>
</evidence>
<dbReference type="InterPro" id="IPR050388">
    <property type="entry name" value="ABC_Ni/Peptide_Import"/>
</dbReference>